<name>A0A2U8I7P4_9GAMM</name>
<evidence type="ECO:0000259" key="1">
    <source>
        <dbReference type="Pfam" id="PF01850"/>
    </source>
</evidence>
<organism evidence="2 3">
    <name type="scientific">Candidatus Fukatsuia symbiotica</name>
    <dbReference type="NCBI Taxonomy" id="1878942"/>
    <lineage>
        <taxon>Bacteria</taxon>
        <taxon>Pseudomonadati</taxon>
        <taxon>Pseudomonadota</taxon>
        <taxon>Gammaproteobacteria</taxon>
        <taxon>Enterobacterales</taxon>
        <taxon>Yersiniaceae</taxon>
        <taxon>Candidatus Fukatsuia</taxon>
    </lineage>
</organism>
<evidence type="ECO:0000313" key="3">
    <source>
        <dbReference type="Proteomes" id="UP000261875"/>
    </source>
</evidence>
<dbReference type="OrthoDB" id="9792015at2"/>
<dbReference type="RefSeq" id="WP_119797652.1">
    <property type="nucleotide sequence ID" value="NZ_CP021659.1"/>
</dbReference>
<keyword evidence="3" id="KW-1185">Reference proteome</keyword>
<dbReference type="EMBL" id="CP021659">
    <property type="protein sequence ID" value="AWK15119.1"/>
    <property type="molecule type" value="Genomic_DNA"/>
</dbReference>
<dbReference type="Pfam" id="PF01850">
    <property type="entry name" value="PIN"/>
    <property type="match status" value="1"/>
</dbReference>
<dbReference type="AlphaFoldDB" id="A0A2U8I7P4"/>
<accession>A0A2U8I7P4</accession>
<dbReference type="Proteomes" id="UP000261875">
    <property type="component" value="Chromosome"/>
</dbReference>
<dbReference type="CDD" id="cd18692">
    <property type="entry name" value="PIN_VapC-like"/>
    <property type="match status" value="1"/>
</dbReference>
<dbReference type="InterPro" id="IPR002716">
    <property type="entry name" value="PIN_dom"/>
</dbReference>
<reference evidence="2 3" key="1">
    <citation type="submission" date="2017-05" db="EMBL/GenBank/DDBJ databases">
        <title>Genome sequence of Candidatus Fukatsuia symbiotica and Candidatus Hamiltonella defensa from Acyrthosiphon pisum strain 5D.</title>
        <authorList>
            <person name="Patel V.A."/>
            <person name="Chevignon G."/>
            <person name="Russell J.A."/>
            <person name="Oliver K.M."/>
        </authorList>
    </citation>
    <scope>NUCLEOTIDE SEQUENCE [LARGE SCALE GENOMIC DNA]</scope>
    <source>
        <strain evidence="2 3">5D</strain>
    </source>
</reference>
<protein>
    <submittedName>
        <fullName evidence="2">VapC toxin family PIN domain ribonuclease</fullName>
    </submittedName>
</protein>
<sequence length="136" mass="15653">MSAIKSKMFIDSNILLYLLSQDTAKADTVEMLLKGKPTISVQVLNEVTSVCVRKLKMSWQEIGQFLELVRNFCRVVPLTEAIHDGARQIAERHYLSFYDDCIVAAAMTERCRTLYTEDMHHGLLIEENLRLCNPFR</sequence>
<proteinExistence type="predicted"/>
<dbReference type="KEGG" id="fsm:CCS41_12595"/>
<gene>
    <name evidence="2" type="ORF">CCS41_12595</name>
</gene>
<dbReference type="SUPFAM" id="SSF88723">
    <property type="entry name" value="PIN domain-like"/>
    <property type="match status" value="1"/>
</dbReference>
<evidence type="ECO:0000313" key="2">
    <source>
        <dbReference type="EMBL" id="AWK15119.1"/>
    </source>
</evidence>
<dbReference type="Gene3D" id="3.40.50.1010">
    <property type="entry name" value="5'-nuclease"/>
    <property type="match status" value="1"/>
</dbReference>
<dbReference type="InterPro" id="IPR029060">
    <property type="entry name" value="PIN-like_dom_sf"/>
</dbReference>
<feature type="domain" description="PIN" evidence="1">
    <location>
        <begin position="8"/>
        <end position="118"/>
    </location>
</feature>